<evidence type="ECO:0000313" key="1">
    <source>
        <dbReference type="EMBL" id="VEL13206.1"/>
    </source>
</evidence>
<name>A0A448WJH4_9PLAT</name>
<dbReference type="EMBL" id="CAAALY010017038">
    <property type="protein sequence ID" value="VEL13206.1"/>
    <property type="molecule type" value="Genomic_DNA"/>
</dbReference>
<dbReference type="Proteomes" id="UP000784294">
    <property type="component" value="Unassembled WGS sequence"/>
</dbReference>
<protein>
    <submittedName>
        <fullName evidence="1">Uncharacterized protein</fullName>
    </submittedName>
</protein>
<organism evidence="1 2">
    <name type="scientific">Protopolystoma xenopodis</name>
    <dbReference type="NCBI Taxonomy" id="117903"/>
    <lineage>
        <taxon>Eukaryota</taxon>
        <taxon>Metazoa</taxon>
        <taxon>Spiralia</taxon>
        <taxon>Lophotrochozoa</taxon>
        <taxon>Platyhelminthes</taxon>
        <taxon>Monogenea</taxon>
        <taxon>Polyopisthocotylea</taxon>
        <taxon>Polystomatidea</taxon>
        <taxon>Polystomatidae</taxon>
        <taxon>Protopolystoma</taxon>
    </lineage>
</organism>
<sequence>MLLVCPSCHQALFLLFKHVHDPSYEIPPGLATCFSTILGCSFLRPSLRVCQSVCWTANCLAAVPIPYDHLHACFENLRKKPLHNCFLHFGTNQLGLQLEHILQTGCVYFPFKSSRFTSGFSTHYATVKMAFQPLAIFLRRLSVSLLLPFWTHHYRPVYVQL</sequence>
<proteinExistence type="predicted"/>
<evidence type="ECO:0000313" key="2">
    <source>
        <dbReference type="Proteomes" id="UP000784294"/>
    </source>
</evidence>
<keyword evidence="2" id="KW-1185">Reference proteome</keyword>
<accession>A0A448WJH4</accession>
<gene>
    <name evidence="1" type="ORF">PXEA_LOCUS6646</name>
</gene>
<dbReference type="AlphaFoldDB" id="A0A448WJH4"/>
<reference evidence="1" key="1">
    <citation type="submission" date="2018-11" db="EMBL/GenBank/DDBJ databases">
        <authorList>
            <consortium name="Pathogen Informatics"/>
        </authorList>
    </citation>
    <scope>NUCLEOTIDE SEQUENCE</scope>
</reference>
<comment type="caution">
    <text evidence="1">The sequence shown here is derived from an EMBL/GenBank/DDBJ whole genome shotgun (WGS) entry which is preliminary data.</text>
</comment>